<organism evidence="2 3">
    <name type="scientific">Lentinula lateritia</name>
    <dbReference type="NCBI Taxonomy" id="40482"/>
    <lineage>
        <taxon>Eukaryota</taxon>
        <taxon>Fungi</taxon>
        <taxon>Dikarya</taxon>
        <taxon>Basidiomycota</taxon>
        <taxon>Agaricomycotina</taxon>
        <taxon>Agaricomycetes</taxon>
        <taxon>Agaricomycetidae</taxon>
        <taxon>Agaricales</taxon>
        <taxon>Marasmiineae</taxon>
        <taxon>Omphalotaceae</taxon>
        <taxon>Lentinula</taxon>
    </lineage>
</organism>
<feature type="compositionally biased region" description="Basic and acidic residues" evidence="1">
    <location>
        <begin position="170"/>
        <end position="180"/>
    </location>
</feature>
<dbReference type="EMBL" id="JANVFS010000003">
    <property type="protein sequence ID" value="KAJ4493954.1"/>
    <property type="molecule type" value="Genomic_DNA"/>
</dbReference>
<sequence length="557" mass="62633">MDVTGDESSVDDEPRTPPAQSAASDPGATPTQQNPGEARTRKATQLQTAKSISKKTARAASRAARSRTPSTADDDDDTGAPLKPVHLLGNRTLEEKIIQANNDAIQKMAESNAQMLAEFKASQTEAMEKTIQVAVVSGLSGLNQNVGRLAESLETISKNQSITSQLLSRLEGRLDGERPRSPTRSSSHRRSMSTNVGHADDTQAEGSNQNAASAKGKGRMEVDEDDDEEDDEEEVEYADGEDQAEEGIALKKKRKLTKTRKALDLQDNIRHWLNDLIGGQQYSLVVTVTDEDAKTFEETFTQDPLAKPCTVNDFRYYINGKPSAAWNKGAAFVFVDYVKQEKLMKIPNKATHDLLRKGFMTRIRTLHHYHTRSKFSKEKRDRSANKGRKYSRKTSRRELLNSLDPLRQYIRYLDAIGIVGMSSDEEDKEGPLSVPPQYKTTRPFWRGEDLEEFFILLDACHILIRMRNESPTGTTYSQGAPPRYRVRTQRESENKSFVKGLPKNFYRAGWLEEKEPGWQKGGEGFVNMIIRPKPAKELVFPAELKEELKKNGYVFSR</sequence>
<feature type="region of interest" description="Disordered" evidence="1">
    <location>
        <begin position="1"/>
        <end position="87"/>
    </location>
</feature>
<feature type="compositionally biased region" description="Basic residues" evidence="1">
    <location>
        <begin position="385"/>
        <end position="395"/>
    </location>
</feature>
<feature type="region of interest" description="Disordered" evidence="1">
    <location>
        <begin position="168"/>
        <end position="248"/>
    </location>
</feature>
<feature type="compositionally biased region" description="Polar residues" evidence="1">
    <location>
        <begin position="18"/>
        <end position="35"/>
    </location>
</feature>
<evidence type="ECO:0000313" key="3">
    <source>
        <dbReference type="Proteomes" id="UP001150238"/>
    </source>
</evidence>
<feature type="region of interest" description="Disordered" evidence="1">
    <location>
        <begin position="371"/>
        <end position="396"/>
    </location>
</feature>
<dbReference type="AlphaFoldDB" id="A0A9W9E0W5"/>
<reference evidence="2" key="2">
    <citation type="journal article" date="2023" name="Proc. Natl. Acad. Sci. U.S.A.">
        <title>A global phylogenomic analysis of the shiitake genus Lentinula.</title>
        <authorList>
            <person name="Sierra-Patev S."/>
            <person name="Min B."/>
            <person name="Naranjo-Ortiz M."/>
            <person name="Looney B."/>
            <person name="Konkel Z."/>
            <person name="Slot J.C."/>
            <person name="Sakamoto Y."/>
            <person name="Steenwyk J.L."/>
            <person name="Rokas A."/>
            <person name="Carro J."/>
            <person name="Camarero S."/>
            <person name="Ferreira P."/>
            <person name="Molpeceres G."/>
            <person name="Ruiz-Duenas F.J."/>
            <person name="Serrano A."/>
            <person name="Henrissat B."/>
            <person name="Drula E."/>
            <person name="Hughes K.W."/>
            <person name="Mata J.L."/>
            <person name="Ishikawa N.K."/>
            <person name="Vargas-Isla R."/>
            <person name="Ushijima S."/>
            <person name="Smith C.A."/>
            <person name="Donoghue J."/>
            <person name="Ahrendt S."/>
            <person name="Andreopoulos W."/>
            <person name="He G."/>
            <person name="LaButti K."/>
            <person name="Lipzen A."/>
            <person name="Ng V."/>
            <person name="Riley R."/>
            <person name="Sandor L."/>
            <person name="Barry K."/>
            <person name="Martinez A.T."/>
            <person name="Xiao Y."/>
            <person name="Gibbons J.G."/>
            <person name="Terashima K."/>
            <person name="Grigoriev I.V."/>
            <person name="Hibbett D."/>
        </authorList>
    </citation>
    <scope>NUCLEOTIDE SEQUENCE</scope>
    <source>
        <strain evidence="2">Sp2 HRB7682 ss15</strain>
    </source>
</reference>
<feature type="compositionally biased region" description="Basic and acidic residues" evidence="1">
    <location>
        <begin position="375"/>
        <end position="384"/>
    </location>
</feature>
<comment type="caution">
    <text evidence="2">The sequence shown here is derived from an EMBL/GenBank/DDBJ whole genome shotgun (WGS) entry which is preliminary data.</text>
</comment>
<reference evidence="2" key="1">
    <citation type="submission" date="2022-08" db="EMBL/GenBank/DDBJ databases">
        <authorList>
            <consortium name="DOE Joint Genome Institute"/>
            <person name="Min B."/>
            <person name="Riley R."/>
            <person name="Sierra-Patev S."/>
            <person name="Naranjo-Ortiz M."/>
            <person name="Looney B."/>
            <person name="Konkel Z."/>
            <person name="Slot J.C."/>
            <person name="Sakamoto Y."/>
            <person name="Steenwyk J.L."/>
            <person name="Rokas A."/>
            <person name="Carro J."/>
            <person name="Camarero S."/>
            <person name="Ferreira P."/>
            <person name="Molpeceres G."/>
            <person name="Ruiz-Duenas F.J."/>
            <person name="Serrano A."/>
            <person name="Henrissat B."/>
            <person name="Drula E."/>
            <person name="Hughes K.W."/>
            <person name="Mata J.L."/>
            <person name="Ishikawa N.K."/>
            <person name="Vargas-Isla R."/>
            <person name="Ushijima S."/>
            <person name="Smith C.A."/>
            <person name="Ahrendt S."/>
            <person name="Andreopoulos W."/>
            <person name="He G."/>
            <person name="Labutti K."/>
            <person name="Lipzen A."/>
            <person name="Ng V."/>
            <person name="Sandor L."/>
            <person name="Barry K."/>
            <person name="Martinez A.T."/>
            <person name="Xiao Y."/>
            <person name="Gibbons J.G."/>
            <person name="Terashima K."/>
            <person name="Hibbett D.S."/>
            <person name="Grigoriev I.V."/>
        </authorList>
    </citation>
    <scope>NUCLEOTIDE SEQUENCE</scope>
    <source>
        <strain evidence="2">Sp2 HRB7682 ss15</strain>
    </source>
</reference>
<name>A0A9W9E0W5_9AGAR</name>
<accession>A0A9W9E0W5</accession>
<feature type="compositionally biased region" description="Low complexity" evidence="1">
    <location>
        <begin position="58"/>
        <end position="71"/>
    </location>
</feature>
<protein>
    <submittedName>
        <fullName evidence="2">Uncharacterized protein</fullName>
    </submittedName>
</protein>
<evidence type="ECO:0000256" key="1">
    <source>
        <dbReference type="SAM" id="MobiDB-lite"/>
    </source>
</evidence>
<dbReference type="Proteomes" id="UP001150238">
    <property type="component" value="Unassembled WGS sequence"/>
</dbReference>
<feature type="compositionally biased region" description="Acidic residues" evidence="1">
    <location>
        <begin position="222"/>
        <end position="245"/>
    </location>
</feature>
<gene>
    <name evidence="2" type="ORF">C8J55DRAFT_555347</name>
</gene>
<feature type="compositionally biased region" description="Acidic residues" evidence="1">
    <location>
        <begin position="1"/>
        <end position="11"/>
    </location>
</feature>
<proteinExistence type="predicted"/>
<evidence type="ECO:0000313" key="2">
    <source>
        <dbReference type="EMBL" id="KAJ4493954.1"/>
    </source>
</evidence>